<proteinExistence type="predicted"/>
<dbReference type="PROSITE" id="PS50850">
    <property type="entry name" value="MFS"/>
    <property type="match status" value="1"/>
</dbReference>
<reference evidence="3" key="1">
    <citation type="submission" date="2018-05" db="EMBL/GenBank/DDBJ databases">
        <authorList>
            <person name="Lanie J.A."/>
            <person name="Ng W.-L."/>
            <person name="Kazmierczak K.M."/>
            <person name="Andrzejewski T.M."/>
            <person name="Davidsen T.M."/>
            <person name="Wayne K.J."/>
            <person name="Tettelin H."/>
            <person name="Glass J.I."/>
            <person name="Rusch D."/>
            <person name="Podicherti R."/>
            <person name="Tsui H.-C.T."/>
            <person name="Winkler M.E."/>
        </authorList>
    </citation>
    <scope>NUCLEOTIDE SEQUENCE</scope>
</reference>
<accession>A0A383DR22</accession>
<keyword evidence="1" id="KW-0472">Membrane</keyword>
<sequence>PKFKKIGTLKLKELYKISPLGFVSSFCTGIIHSALFTLAAVYAATMNFTIFEISLLLFLITIAGALSQWPIGYLSDKFDRRVIIVLCTVVCAVFCGLLFIVSRDALQLMYLSMEWGMSKLMFFVFITIYASSSLPLFPLNVAHTNDFVPKEKFVASGGGLNLVFGLGAMGGPIVCSIFMNEFGPNSFFIFLLIFHVIIAIFALYRITRRRAEDNPDSTFTPLPKNITPLGMELDP</sequence>
<feature type="non-terminal residue" evidence="3">
    <location>
        <position position="1"/>
    </location>
</feature>
<keyword evidence="1" id="KW-1133">Transmembrane helix</keyword>
<dbReference type="InterPro" id="IPR011701">
    <property type="entry name" value="MFS"/>
</dbReference>
<dbReference type="SUPFAM" id="SSF103473">
    <property type="entry name" value="MFS general substrate transporter"/>
    <property type="match status" value="1"/>
</dbReference>
<organism evidence="3">
    <name type="scientific">marine metagenome</name>
    <dbReference type="NCBI Taxonomy" id="408172"/>
    <lineage>
        <taxon>unclassified sequences</taxon>
        <taxon>metagenomes</taxon>
        <taxon>ecological metagenomes</taxon>
    </lineage>
</organism>
<dbReference type="GO" id="GO:0022857">
    <property type="term" value="F:transmembrane transporter activity"/>
    <property type="evidence" value="ECO:0007669"/>
    <property type="project" value="InterPro"/>
</dbReference>
<feature type="transmembrane region" description="Helical" evidence="1">
    <location>
        <begin position="82"/>
        <end position="100"/>
    </location>
</feature>
<gene>
    <name evidence="3" type="ORF">METZ01_LOCUS499142</name>
</gene>
<feature type="domain" description="Major facilitator superfamily (MFS) profile" evidence="2">
    <location>
        <begin position="13"/>
        <end position="235"/>
    </location>
</feature>
<dbReference type="PANTHER" id="PTHR23521">
    <property type="entry name" value="TRANSPORTER MFS SUPERFAMILY"/>
    <property type="match status" value="1"/>
</dbReference>
<evidence type="ECO:0000259" key="2">
    <source>
        <dbReference type="PROSITE" id="PS50850"/>
    </source>
</evidence>
<feature type="transmembrane region" description="Helical" evidence="1">
    <location>
        <begin position="120"/>
        <end position="141"/>
    </location>
</feature>
<dbReference type="Pfam" id="PF07690">
    <property type="entry name" value="MFS_1"/>
    <property type="match status" value="1"/>
</dbReference>
<dbReference type="AlphaFoldDB" id="A0A383DR22"/>
<dbReference type="PANTHER" id="PTHR23521:SF2">
    <property type="entry name" value="TRANSPORTER MFS SUPERFAMILY"/>
    <property type="match status" value="1"/>
</dbReference>
<keyword evidence="1" id="KW-0812">Transmembrane</keyword>
<feature type="transmembrane region" description="Helical" evidence="1">
    <location>
        <begin position="185"/>
        <end position="204"/>
    </location>
</feature>
<dbReference type="GO" id="GO:0005886">
    <property type="term" value="C:plasma membrane"/>
    <property type="evidence" value="ECO:0007669"/>
    <property type="project" value="TreeGrafter"/>
</dbReference>
<evidence type="ECO:0000313" key="3">
    <source>
        <dbReference type="EMBL" id="SVE46288.1"/>
    </source>
</evidence>
<evidence type="ECO:0000256" key="1">
    <source>
        <dbReference type="SAM" id="Phobius"/>
    </source>
</evidence>
<feature type="transmembrane region" description="Helical" evidence="1">
    <location>
        <begin position="50"/>
        <end position="70"/>
    </location>
</feature>
<dbReference type="InterPro" id="IPR036259">
    <property type="entry name" value="MFS_trans_sf"/>
</dbReference>
<name>A0A383DR22_9ZZZZ</name>
<feature type="transmembrane region" description="Helical" evidence="1">
    <location>
        <begin position="153"/>
        <end position="179"/>
    </location>
</feature>
<protein>
    <recommendedName>
        <fullName evidence="2">Major facilitator superfamily (MFS) profile domain-containing protein</fullName>
    </recommendedName>
</protein>
<dbReference type="EMBL" id="UINC01219009">
    <property type="protein sequence ID" value="SVE46288.1"/>
    <property type="molecule type" value="Genomic_DNA"/>
</dbReference>
<feature type="transmembrane region" description="Helical" evidence="1">
    <location>
        <begin position="20"/>
        <end position="44"/>
    </location>
</feature>
<feature type="non-terminal residue" evidence="3">
    <location>
        <position position="235"/>
    </location>
</feature>
<dbReference type="InterPro" id="IPR020846">
    <property type="entry name" value="MFS_dom"/>
</dbReference>
<dbReference type="Gene3D" id="1.20.1250.20">
    <property type="entry name" value="MFS general substrate transporter like domains"/>
    <property type="match status" value="1"/>
</dbReference>